<evidence type="ECO:0000259" key="7">
    <source>
        <dbReference type="Pfam" id="PF13193"/>
    </source>
</evidence>
<dbReference type="Gene3D" id="3.40.50.12780">
    <property type="entry name" value="N-terminal domain of ligase-like"/>
    <property type="match status" value="1"/>
</dbReference>
<accession>A0A328BRL9</accession>
<dbReference type="FunFam" id="3.30.300.30:FF:000008">
    <property type="entry name" value="2,3-dihydroxybenzoate-AMP ligase"/>
    <property type="match status" value="1"/>
</dbReference>
<feature type="domain" description="AMP-binding enzyme C-terminal" evidence="7">
    <location>
        <begin position="493"/>
        <end position="569"/>
    </location>
</feature>
<sequence>MSEATLPAGWPAMSIQQAHALIGQPGLPTEVAEETIRGVTYKVWKNQPPTLRAVAEGAKAHGEKIFLVYEDERVSYDAFHRAVAAFAIELQAQGVEKGDRVAVIMRNVPEWVVAFYAAASIGAIVTPLNAWWTGPELEYGLTDSGTKVAVMDAERYQRMTEHFANCPELKRVYVSREVDEIAHPYVAKLESVLGEPNAWAGLPDAAIPPVEIHPDDDATIFYTSGTTGKPKGALATHRAVNCNILTAGAASARVFLRKGEAPPAPDPNAPQRAALLSVPFFHVTGCFAVLNPTLFTGGKLVLMFKWEPIRAFELIQREKVNLAGGVPTIAWQILEHPAREQFDLSSLEQVSYGGAPSAPELVRRLKEVFPKSQPGQGWGMTETCATVTSNSGEDYQNRPDSCGPAAAVAELQIRDPADGKTVLGPNEVGELWSKGPMNARAYWNKPEPSAQTFVDGWVRTGDLARLDEEGFCYIIDRAKDMLIRGGENIYCVEVENVLYDHPAVMDAAVVAKPHRILGEEPAAVVTLKPGAEATEEELRAHVAERLAAFKVPVAIRFWKETLPRNANGKILKTELKKLFQEETA</sequence>
<name>A0A328BRL9_9CAUL</name>
<proteinExistence type="inferred from homology"/>
<dbReference type="SUPFAM" id="SSF56801">
    <property type="entry name" value="Acetyl-CoA synthetase-like"/>
    <property type="match status" value="1"/>
</dbReference>
<dbReference type="PANTHER" id="PTHR43767:SF7">
    <property type="entry name" value="MEDIUM_LONG-CHAIN-FATTY-ACID--COA LIGASE FADD8"/>
    <property type="match status" value="1"/>
</dbReference>
<evidence type="ECO:0000256" key="5">
    <source>
        <dbReference type="ARBA" id="ARBA00067668"/>
    </source>
</evidence>
<dbReference type="PANTHER" id="PTHR43767">
    <property type="entry name" value="LONG-CHAIN-FATTY-ACID--COA LIGASE"/>
    <property type="match status" value="1"/>
</dbReference>
<gene>
    <name evidence="8" type="ORF">DJ019_00235</name>
</gene>
<dbReference type="Gene3D" id="3.30.300.30">
    <property type="match status" value="1"/>
</dbReference>
<protein>
    <recommendedName>
        <fullName evidence="5">3-methylmercaptopropionyl-CoA ligase</fullName>
        <ecNumber evidence="4">6.2.1.44</ecNumber>
    </recommendedName>
</protein>
<keyword evidence="9" id="KW-1185">Reference proteome</keyword>
<dbReference type="PROSITE" id="PS00455">
    <property type="entry name" value="AMP_BINDING"/>
    <property type="match status" value="1"/>
</dbReference>
<dbReference type="OrthoDB" id="9803968at2"/>
<dbReference type="EC" id="6.2.1.44" evidence="4"/>
<reference evidence="8 9" key="1">
    <citation type="submission" date="2018-05" db="EMBL/GenBank/DDBJ databases">
        <authorList>
            <person name="Lanie J.A."/>
            <person name="Ng W.-L."/>
            <person name="Kazmierczak K.M."/>
            <person name="Andrzejewski T.M."/>
            <person name="Davidsen T.M."/>
            <person name="Wayne K.J."/>
            <person name="Tettelin H."/>
            <person name="Glass J.I."/>
            <person name="Rusch D."/>
            <person name="Podicherti R."/>
            <person name="Tsui H.-C.T."/>
            <person name="Winkler M.E."/>
        </authorList>
    </citation>
    <scope>NUCLEOTIDE SEQUENCE [LARGE SCALE GENOMIC DNA]</scope>
    <source>
        <strain evidence="8 9">BUT-10</strain>
    </source>
</reference>
<evidence type="ECO:0000256" key="4">
    <source>
        <dbReference type="ARBA" id="ARBA00066616"/>
    </source>
</evidence>
<organism evidence="8 9">
    <name type="scientific">Phenylobacterium kunshanense</name>
    <dbReference type="NCBI Taxonomy" id="1445034"/>
    <lineage>
        <taxon>Bacteria</taxon>
        <taxon>Pseudomonadati</taxon>
        <taxon>Pseudomonadota</taxon>
        <taxon>Alphaproteobacteria</taxon>
        <taxon>Caulobacterales</taxon>
        <taxon>Caulobacteraceae</taxon>
        <taxon>Phenylobacterium</taxon>
    </lineage>
</organism>
<evidence type="ECO:0000256" key="3">
    <source>
        <dbReference type="ARBA" id="ARBA00051915"/>
    </source>
</evidence>
<comment type="similarity">
    <text evidence="1">Belongs to the ATP-dependent AMP-binding enzyme family.</text>
</comment>
<dbReference type="InterPro" id="IPR020845">
    <property type="entry name" value="AMP-binding_CS"/>
</dbReference>
<evidence type="ECO:0000259" key="6">
    <source>
        <dbReference type="Pfam" id="PF00501"/>
    </source>
</evidence>
<dbReference type="AlphaFoldDB" id="A0A328BRL9"/>
<dbReference type="InterPro" id="IPR045851">
    <property type="entry name" value="AMP-bd_C_sf"/>
</dbReference>
<dbReference type="Proteomes" id="UP000249524">
    <property type="component" value="Unassembled WGS sequence"/>
</dbReference>
<evidence type="ECO:0000313" key="9">
    <source>
        <dbReference type="Proteomes" id="UP000249524"/>
    </source>
</evidence>
<dbReference type="InterPro" id="IPR042099">
    <property type="entry name" value="ANL_N_sf"/>
</dbReference>
<comment type="caution">
    <text evidence="8">The sequence shown here is derived from an EMBL/GenBank/DDBJ whole genome shotgun (WGS) entry which is preliminary data.</text>
</comment>
<feature type="domain" description="AMP-dependent synthetase/ligase" evidence="6">
    <location>
        <begin position="56"/>
        <end position="443"/>
    </location>
</feature>
<dbReference type="InterPro" id="IPR025110">
    <property type="entry name" value="AMP-bd_C"/>
</dbReference>
<dbReference type="InterPro" id="IPR000873">
    <property type="entry name" value="AMP-dep_synth/lig_dom"/>
</dbReference>
<dbReference type="GO" id="GO:0016877">
    <property type="term" value="F:ligase activity, forming carbon-sulfur bonds"/>
    <property type="evidence" value="ECO:0007669"/>
    <property type="project" value="UniProtKB-ARBA"/>
</dbReference>
<dbReference type="RefSeq" id="WP_111273986.1">
    <property type="nucleotide sequence ID" value="NZ_QFYS01000001.1"/>
</dbReference>
<dbReference type="Pfam" id="PF13193">
    <property type="entry name" value="AMP-binding_C"/>
    <property type="match status" value="1"/>
</dbReference>
<dbReference type="InterPro" id="IPR050237">
    <property type="entry name" value="ATP-dep_AMP-bd_enzyme"/>
</dbReference>
<dbReference type="Pfam" id="PF00501">
    <property type="entry name" value="AMP-binding"/>
    <property type="match status" value="1"/>
</dbReference>
<dbReference type="EMBL" id="QFYS01000001">
    <property type="protein sequence ID" value="RAK68494.1"/>
    <property type="molecule type" value="Genomic_DNA"/>
</dbReference>
<evidence type="ECO:0000256" key="1">
    <source>
        <dbReference type="ARBA" id="ARBA00006432"/>
    </source>
</evidence>
<evidence type="ECO:0000313" key="8">
    <source>
        <dbReference type="EMBL" id="RAK68494.1"/>
    </source>
</evidence>
<comment type="catalytic activity">
    <reaction evidence="3">
        <text>3-(methylsulfanyl)propanoate + ATP + CoA = 3-(methylsulfanyl)propanoyl-CoA + AMP + diphosphate</text>
        <dbReference type="Rhea" id="RHEA:43052"/>
        <dbReference type="ChEBI" id="CHEBI:30616"/>
        <dbReference type="ChEBI" id="CHEBI:33019"/>
        <dbReference type="ChEBI" id="CHEBI:49016"/>
        <dbReference type="ChEBI" id="CHEBI:57287"/>
        <dbReference type="ChEBI" id="CHEBI:82815"/>
        <dbReference type="ChEBI" id="CHEBI:456215"/>
        <dbReference type="EC" id="6.2.1.44"/>
    </reaction>
    <physiologicalReaction direction="left-to-right" evidence="3">
        <dbReference type="Rhea" id="RHEA:43053"/>
    </physiologicalReaction>
</comment>
<evidence type="ECO:0000256" key="2">
    <source>
        <dbReference type="ARBA" id="ARBA00022598"/>
    </source>
</evidence>
<keyword evidence="2 8" id="KW-0436">Ligase</keyword>